<reference evidence="1 2" key="1">
    <citation type="submission" date="2017-04" db="EMBL/GenBank/DDBJ databases">
        <authorList>
            <person name="Afonso C.L."/>
            <person name="Miller P.J."/>
            <person name="Scott M.A."/>
            <person name="Spackman E."/>
            <person name="Goraichik I."/>
            <person name="Dimitrov K.M."/>
            <person name="Suarez D.L."/>
            <person name="Swayne D.E."/>
        </authorList>
    </citation>
    <scope>NUCLEOTIDE SEQUENCE [LARGE SCALE GENOMIC DNA]</scope>
    <source>
        <strain evidence="1 2">DSM 3385</strain>
    </source>
</reference>
<dbReference type="Proteomes" id="UP000192418">
    <property type="component" value="Unassembled WGS sequence"/>
</dbReference>
<dbReference type="STRING" id="1121400.SAMN02746065_1213"/>
<evidence type="ECO:0000313" key="2">
    <source>
        <dbReference type="Proteomes" id="UP000192418"/>
    </source>
</evidence>
<proteinExistence type="predicted"/>
<keyword evidence="2" id="KW-1185">Reference proteome</keyword>
<gene>
    <name evidence="1" type="ORF">SAMN02746065_1213</name>
</gene>
<organism evidence="1 2">
    <name type="scientific">Desulfocicer vacuolatum DSM 3385</name>
    <dbReference type="NCBI Taxonomy" id="1121400"/>
    <lineage>
        <taxon>Bacteria</taxon>
        <taxon>Pseudomonadati</taxon>
        <taxon>Thermodesulfobacteriota</taxon>
        <taxon>Desulfobacteria</taxon>
        <taxon>Desulfobacterales</taxon>
        <taxon>Desulfobacteraceae</taxon>
        <taxon>Desulfocicer</taxon>
    </lineage>
</organism>
<name>A0A1W2DWT1_9BACT</name>
<sequence length="87" mass="9645">MNRKMMQKNIIAVLTGTVRRSSRLSLVDLFAVSVSVPCGTPGMGVNLWDASPLYVNPINQVTVNTSIIRKQERNREEPSEGSWSAKL</sequence>
<dbReference type="EMBL" id="FWXY01000021">
    <property type="protein sequence ID" value="SMD01526.1"/>
    <property type="molecule type" value="Genomic_DNA"/>
</dbReference>
<dbReference type="AlphaFoldDB" id="A0A1W2DWT1"/>
<evidence type="ECO:0000313" key="1">
    <source>
        <dbReference type="EMBL" id="SMD01526.1"/>
    </source>
</evidence>
<protein>
    <submittedName>
        <fullName evidence="1">Uncharacterized protein</fullName>
    </submittedName>
</protein>
<accession>A0A1W2DWT1</accession>